<dbReference type="PANTHER" id="PTHR33121:SF15">
    <property type="entry name" value="BLUE LIGHT- AND TEMPERATURE-REGULATED ANTIREPRESSOR BLUF"/>
    <property type="match status" value="1"/>
</dbReference>
<dbReference type="Pfam" id="PF00563">
    <property type="entry name" value="EAL"/>
    <property type="match status" value="1"/>
</dbReference>
<sequence>MGYALGCGNCLDGARLPFEDEITMAFQPIFDLSTGGVFAQEALLRGRDGRGAGEVMAEVDEGAIYRFDQTCRTTAIRLAATLGLSDALSINFLPNAVYEPRACMQLTLMVADALDFPVERIIFEFSEVERVADKAHLQNIVRAYRDFGFRTAIDDFGSGYSGLSLIADVVPDIVKLDRDLVRGVHESATRRTILRALLNMCDDLGITVVAEGVEEAAELDTLAGMGVRLVQGFLTARPQFEALQNVSNLDLSGYGGGAGGCSAKRGNFVARSA</sequence>
<dbReference type="OrthoDB" id="9814202at2"/>
<dbReference type="SUPFAM" id="SSF141868">
    <property type="entry name" value="EAL domain-like"/>
    <property type="match status" value="1"/>
</dbReference>
<dbReference type="Gene3D" id="3.20.20.450">
    <property type="entry name" value="EAL domain"/>
    <property type="match status" value="1"/>
</dbReference>
<dbReference type="AlphaFoldDB" id="A0A1I5T3E2"/>
<dbReference type="PROSITE" id="PS50883">
    <property type="entry name" value="EAL"/>
    <property type="match status" value="1"/>
</dbReference>
<gene>
    <name evidence="2" type="ORF">SAMN04488047_112113</name>
</gene>
<dbReference type="RefSeq" id="WP_093423484.1">
    <property type="nucleotide sequence ID" value="NZ_FOXA01000012.1"/>
</dbReference>
<accession>A0A1I5T3E2</accession>
<organism evidence="2 3">
    <name type="scientific">Tranquillimonas alkanivorans</name>
    <dbReference type="NCBI Taxonomy" id="441119"/>
    <lineage>
        <taxon>Bacteria</taxon>
        <taxon>Pseudomonadati</taxon>
        <taxon>Pseudomonadota</taxon>
        <taxon>Alphaproteobacteria</taxon>
        <taxon>Rhodobacterales</taxon>
        <taxon>Roseobacteraceae</taxon>
        <taxon>Tranquillimonas</taxon>
    </lineage>
</organism>
<protein>
    <submittedName>
        <fullName evidence="2">EAL domain, c-di-GMP-specific phosphodiesterase class I (Or its enzymatically inactive variant)</fullName>
    </submittedName>
</protein>
<dbReference type="PANTHER" id="PTHR33121">
    <property type="entry name" value="CYCLIC DI-GMP PHOSPHODIESTERASE PDEF"/>
    <property type="match status" value="1"/>
</dbReference>
<dbReference type="STRING" id="441119.SAMN04488047_112113"/>
<dbReference type="EMBL" id="FOXA01000012">
    <property type="protein sequence ID" value="SFP77147.1"/>
    <property type="molecule type" value="Genomic_DNA"/>
</dbReference>
<dbReference type="SMART" id="SM00052">
    <property type="entry name" value="EAL"/>
    <property type="match status" value="1"/>
</dbReference>
<reference evidence="2 3" key="1">
    <citation type="submission" date="2016-10" db="EMBL/GenBank/DDBJ databases">
        <authorList>
            <person name="de Groot N.N."/>
        </authorList>
    </citation>
    <scope>NUCLEOTIDE SEQUENCE [LARGE SCALE GENOMIC DNA]</scope>
    <source>
        <strain evidence="2 3">DSM 19547</strain>
    </source>
</reference>
<evidence type="ECO:0000313" key="2">
    <source>
        <dbReference type="EMBL" id="SFP77147.1"/>
    </source>
</evidence>
<feature type="domain" description="EAL" evidence="1">
    <location>
        <begin position="4"/>
        <end position="252"/>
    </location>
</feature>
<dbReference type="InterPro" id="IPR035919">
    <property type="entry name" value="EAL_sf"/>
</dbReference>
<dbReference type="InterPro" id="IPR050706">
    <property type="entry name" value="Cyclic-di-GMP_PDE-like"/>
</dbReference>
<dbReference type="GO" id="GO:0071111">
    <property type="term" value="F:cyclic-guanylate-specific phosphodiesterase activity"/>
    <property type="evidence" value="ECO:0007669"/>
    <property type="project" value="InterPro"/>
</dbReference>
<dbReference type="InterPro" id="IPR001633">
    <property type="entry name" value="EAL_dom"/>
</dbReference>
<keyword evidence="3" id="KW-1185">Reference proteome</keyword>
<dbReference type="Proteomes" id="UP000199356">
    <property type="component" value="Unassembled WGS sequence"/>
</dbReference>
<name>A0A1I5T3E2_9RHOB</name>
<evidence type="ECO:0000313" key="3">
    <source>
        <dbReference type="Proteomes" id="UP000199356"/>
    </source>
</evidence>
<dbReference type="CDD" id="cd01948">
    <property type="entry name" value="EAL"/>
    <property type="match status" value="1"/>
</dbReference>
<proteinExistence type="predicted"/>
<evidence type="ECO:0000259" key="1">
    <source>
        <dbReference type="PROSITE" id="PS50883"/>
    </source>
</evidence>